<name>F2IC40_FLUTR</name>
<dbReference type="Proteomes" id="UP000007463">
    <property type="component" value="Chromosome"/>
</dbReference>
<dbReference type="EMBL" id="CP002542">
    <property type="protein sequence ID" value="AEA43266.1"/>
    <property type="molecule type" value="Genomic_DNA"/>
</dbReference>
<keyword evidence="1" id="KW-0812">Transmembrane</keyword>
<reference evidence="2 3" key="1">
    <citation type="journal article" date="2011" name="Stand. Genomic Sci.">
        <title>Complete genome sequence of the gliding freshwater bacterium Fluviicola taffensis type strain (RW262).</title>
        <authorList>
            <person name="Woyke T."/>
            <person name="Chertkov O."/>
            <person name="Lapidus A."/>
            <person name="Nolan M."/>
            <person name="Lucas S."/>
            <person name="Del Rio T.G."/>
            <person name="Tice H."/>
            <person name="Cheng J.F."/>
            <person name="Tapia R."/>
            <person name="Han C."/>
            <person name="Goodwin L."/>
            <person name="Pitluck S."/>
            <person name="Liolios K."/>
            <person name="Pagani I."/>
            <person name="Ivanova N."/>
            <person name="Huntemann M."/>
            <person name="Mavromatis K."/>
            <person name="Mikhailova N."/>
            <person name="Pati A."/>
            <person name="Chen A."/>
            <person name="Palaniappan K."/>
            <person name="Land M."/>
            <person name="Hauser L."/>
            <person name="Brambilla E.M."/>
            <person name="Rohde M."/>
            <person name="Mwirichia R."/>
            <person name="Sikorski J."/>
            <person name="Tindall B.J."/>
            <person name="Goker M."/>
            <person name="Bristow J."/>
            <person name="Eisen J.A."/>
            <person name="Markowitz V."/>
            <person name="Hugenholtz P."/>
            <person name="Klenk H.P."/>
            <person name="Kyrpides N.C."/>
        </authorList>
    </citation>
    <scope>NUCLEOTIDE SEQUENCE [LARGE SCALE GENOMIC DNA]</scope>
    <source>
        <strain evidence="3">DSM 16823 / RW262 / RW262</strain>
    </source>
</reference>
<gene>
    <name evidence="2" type="ordered locus">Fluta_1271</name>
</gene>
<reference evidence="3" key="2">
    <citation type="submission" date="2011-02" db="EMBL/GenBank/DDBJ databases">
        <title>The complete genome of Fluviicola taffensis DSM 16823.</title>
        <authorList>
            <consortium name="US DOE Joint Genome Institute (JGI-PGF)"/>
            <person name="Lucas S."/>
            <person name="Copeland A."/>
            <person name="Lapidus A."/>
            <person name="Bruce D."/>
            <person name="Goodwin L."/>
            <person name="Pitluck S."/>
            <person name="Kyrpides N."/>
            <person name="Mavromatis K."/>
            <person name="Ivanova N."/>
            <person name="Mikhailova N."/>
            <person name="Pagani I."/>
            <person name="Chertkov O."/>
            <person name="Detter J.C."/>
            <person name="Han C."/>
            <person name="Tapia R."/>
            <person name="Land M."/>
            <person name="Hauser L."/>
            <person name="Markowitz V."/>
            <person name="Cheng J.-F."/>
            <person name="Hugenholtz P."/>
            <person name="Woyke T."/>
            <person name="Wu D."/>
            <person name="Tindall B."/>
            <person name="Pomrenke H.G."/>
            <person name="Brambilla E."/>
            <person name="Klenk H.-P."/>
            <person name="Eisen J.A."/>
        </authorList>
    </citation>
    <scope>NUCLEOTIDE SEQUENCE [LARGE SCALE GENOMIC DNA]</scope>
    <source>
        <strain evidence="3">DSM 16823 / RW262 / RW262</strain>
    </source>
</reference>
<proteinExistence type="predicted"/>
<dbReference type="HOGENOM" id="CLU_2478812_0_0_10"/>
<dbReference type="STRING" id="755732.Fluta_1271"/>
<feature type="transmembrane region" description="Helical" evidence="1">
    <location>
        <begin position="37"/>
        <end position="56"/>
    </location>
</feature>
<keyword evidence="1" id="KW-1133">Transmembrane helix</keyword>
<sequence>MNFNGLNNLTFYFGLAALAIMLVSLIGILLGLKFRSIGYKIVVLVLSLGAAVLSYFCFRHEFNFPMIGSLFLVESFIGFTIIFVRKP</sequence>
<evidence type="ECO:0000313" key="2">
    <source>
        <dbReference type="EMBL" id="AEA43266.1"/>
    </source>
</evidence>
<protein>
    <submittedName>
        <fullName evidence="2">Uncharacterized protein</fullName>
    </submittedName>
</protein>
<feature type="transmembrane region" description="Helical" evidence="1">
    <location>
        <begin position="62"/>
        <end position="84"/>
    </location>
</feature>
<organism evidence="2 3">
    <name type="scientific">Fluviicola taffensis (strain DSM 16823 / NCIMB 13979 / RW262)</name>
    <dbReference type="NCBI Taxonomy" id="755732"/>
    <lineage>
        <taxon>Bacteria</taxon>
        <taxon>Pseudomonadati</taxon>
        <taxon>Bacteroidota</taxon>
        <taxon>Flavobacteriia</taxon>
        <taxon>Flavobacteriales</taxon>
        <taxon>Crocinitomicaceae</taxon>
        <taxon>Fluviicola</taxon>
    </lineage>
</organism>
<dbReference type="KEGG" id="fte:Fluta_1271"/>
<accession>F2IC40</accession>
<keyword evidence="3" id="KW-1185">Reference proteome</keyword>
<dbReference type="AlphaFoldDB" id="F2IC40"/>
<evidence type="ECO:0000256" key="1">
    <source>
        <dbReference type="SAM" id="Phobius"/>
    </source>
</evidence>
<dbReference type="RefSeq" id="WP_013686038.1">
    <property type="nucleotide sequence ID" value="NC_015321.1"/>
</dbReference>
<feature type="transmembrane region" description="Helical" evidence="1">
    <location>
        <begin position="12"/>
        <end position="30"/>
    </location>
</feature>
<keyword evidence="1" id="KW-0472">Membrane</keyword>
<evidence type="ECO:0000313" key="3">
    <source>
        <dbReference type="Proteomes" id="UP000007463"/>
    </source>
</evidence>